<feature type="region of interest" description="Disordered" evidence="1">
    <location>
        <begin position="190"/>
        <end position="211"/>
    </location>
</feature>
<feature type="transmembrane region" description="Helical" evidence="2">
    <location>
        <begin position="124"/>
        <end position="144"/>
    </location>
</feature>
<sequence length="211" mass="22360">MGGIPGLIFSTVPIVVFVTANAIGGLTPGIIAAVAVSVAIFAYRLIRRDPIQPAVSGLFGVAICVFIAHRTGDAKGFFLVGIWTTLVYAGAFLLSILVRWPLVGVIWNVVNGNGTAWRKHRKTLLAYDLATAVWAVLFGVRYLVQSFLYDSDQTGLLAVARIGMGWPLTIAAGLATVLLVRWAEREEATGPDVTIDPDGAHETGGASAARD</sequence>
<evidence type="ECO:0000256" key="1">
    <source>
        <dbReference type="SAM" id="MobiDB-lite"/>
    </source>
</evidence>
<evidence type="ECO:0000256" key="2">
    <source>
        <dbReference type="SAM" id="Phobius"/>
    </source>
</evidence>
<feature type="transmembrane region" description="Helical" evidence="2">
    <location>
        <begin position="54"/>
        <end position="71"/>
    </location>
</feature>
<accession>A0AAU4K7T0</accession>
<dbReference type="AlphaFoldDB" id="A0AAU4K7T0"/>
<dbReference type="InterPro" id="IPR016566">
    <property type="entry name" value="UCP010219"/>
</dbReference>
<feature type="transmembrane region" description="Helical" evidence="2">
    <location>
        <begin position="12"/>
        <end position="42"/>
    </location>
</feature>
<dbReference type="Proteomes" id="UP001432128">
    <property type="component" value="Chromosome"/>
</dbReference>
<dbReference type="KEGG" id="whr:OG579_01440"/>
<feature type="transmembrane region" description="Helical" evidence="2">
    <location>
        <begin position="156"/>
        <end position="180"/>
    </location>
</feature>
<keyword evidence="2" id="KW-0472">Membrane</keyword>
<gene>
    <name evidence="3" type="ORF">OG579_01440</name>
</gene>
<keyword evidence="4" id="KW-1185">Reference proteome</keyword>
<reference evidence="3 4" key="1">
    <citation type="submission" date="2022-10" db="EMBL/GenBank/DDBJ databases">
        <title>The complete genomes of actinobacterial strains from the NBC collection.</title>
        <authorList>
            <person name="Joergensen T.S."/>
            <person name="Alvarez Arevalo M."/>
            <person name="Sterndorff E.B."/>
            <person name="Faurdal D."/>
            <person name="Vuksanovic O."/>
            <person name="Mourched A.-S."/>
            <person name="Charusanti P."/>
            <person name="Shaw S."/>
            <person name="Blin K."/>
            <person name="Weber T."/>
        </authorList>
    </citation>
    <scope>NUCLEOTIDE SEQUENCE [LARGE SCALE GENOMIC DNA]</scope>
    <source>
        <strain evidence="3 4">NBC_00319</strain>
    </source>
</reference>
<dbReference type="PIRSF" id="PIRSF010219">
    <property type="entry name" value="UCP010219"/>
    <property type="match status" value="1"/>
</dbReference>
<name>A0AAU4K7T0_9NOCA</name>
<evidence type="ECO:0000313" key="4">
    <source>
        <dbReference type="Proteomes" id="UP001432128"/>
    </source>
</evidence>
<dbReference type="Pfam" id="PF11361">
    <property type="entry name" value="DUF3159"/>
    <property type="match status" value="1"/>
</dbReference>
<proteinExistence type="predicted"/>
<organism evidence="3 4">
    <name type="scientific">Williamsia herbipolensis</name>
    <dbReference type="NCBI Taxonomy" id="1603258"/>
    <lineage>
        <taxon>Bacteria</taxon>
        <taxon>Bacillati</taxon>
        <taxon>Actinomycetota</taxon>
        <taxon>Actinomycetes</taxon>
        <taxon>Mycobacteriales</taxon>
        <taxon>Nocardiaceae</taxon>
        <taxon>Williamsia</taxon>
    </lineage>
</organism>
<keyword evidence="2" id="KW-0812">Transmembrane</keyword>
<keyword evidence="2" id="KW-1133">Transmembrane helix</keyword>
<dbReference type="EMBL" id="CP108021">
    <property type="protein sequence ID" value="WUM22203.1"/>
    <property type="molecule type" value="Genomic_DNA"/>
</dbReference>
<feature type="transmembrane region" description="Helical" evidence="2">
    <location>
        <begin position="77"/>
        <end position="98"/>
    </location>
</feature>
<evidence type="ECO:0000313" key="3">
    <source>
        <dbReference type="EMBL" id="WUM22203.1"/>
    </source>
</evidence>
<protein>
    <submittedName>
        <fullName evidence="3">DUF3159 domain-containing protein</fullName>
    </submittedName>
</protein>